<proteinExistence type="predicted"/>
<protein>
    <recommendedName>
        <fullName evidence="3">Capsule biosynthesis protein</fullName>
    </recommendedName>
</protein>
<organism evidence="1 2">
    <name type="scientific">Pistricoccus aurantiacus</name>
    <dbReference type="NCBI Taxonomy" id="1883414"/>
    <lineage>
        <taxon>Bacteria</taxon>
        <taxon>Pseudomonadati</taxon>
        <taxon>Pseudomonadota</taxon>
        <taxon>Gammaproteobacteria</taxon>
        <taxon>Oceanospirillales</taxon>
        <taxon>Halomonadaceae</taxon>
        <taxon>Pistricoccus</taxon>
    </lineage>
</organism>
<keyword evidence="2" id="KW-1185">Reference proteome</keyword>
<sequence>MKKIYSILKEFFFYSGEEKKNLDKKIPDLKVEAKDSSSILLVDLPHVSNQLVENLAVAKYFSDENGLKPCFYQPNVYYANRYSWIRAASRCVSGYMKSPRLAKRLGFSHGLSISSVSKVDFDNRDQILGEAFKSINSKDDLVSYKVHNVEVGRAVYDTYLRVTKSVTVDLESPRLRQLLDEAILLLCVSERFFSENKVKCLILGHSVYNSWQVISDVGINHGAKVYVTFNSRFPPLHAVHENRGLQTLDHTKYRKIFSQLPKEERFNCKKQGKELIENRLKGVLDDGVVYMAKSAYSSNSENLTLELKPGRRPLVFMLHAFSDSPHIYKDMVFPDFWEWIVQSLDFIRDRELTKKYEVYLKPHPNRFGYEDKFISQLDNMYDFINILDDDFNNKKLVEFHPAAIVSVYGSVAAEFTTMGTPVILCGDNPTSAYDFAFNSDDKDSYFNLIKNADFLKVDESKINQVYEFMYMHYIYNSKMSFEEYPFKRQTHCKAAKGFNCRYKEFSYASFSKQLDNFFADSTLS</sequence>
<reference evidence="1 2" key="1">
    <citation type="submission" date="2019-06" db="EMBL/GenBank/DDBJ databases">
        <title>Genome analyses of bacteria isolated from kimchi.</title>
        <authorList>
            <person name="Lee S."/>
            <person name="Ahn S."/>
            <person name="Roh S."/>
        </authorList>
    </citation>
    <scope>NUCLEOTIDE SEQUENCE [LARGE SCALE GENOMIC DNA]</scope>
    <source>
        <strain evidence="1 2">CBA4606</strain>
    </source>
</reference>
<evidence type="ECO:0008006" key="3">
    <source>
        <dbReference type="Google" id="ProtNLM"/>
    </source>
</evidence>
<dbReference type="KEGG" id="paur:FGL86_13885"/>
<dbReference type="AlphaFoldDB" id="A0A5B8SSK6"/>
<dbReference type="Proteomes" id="UP000321272">
    <property type="component" value="Chromosome"/>
</dbReference>
<dbReference type="OrthoDB" id="9792690at2"/>
<accession>A0A5B8SSK6</accession>
<dbReference type="EMBL" id="CP042382">
    <property type="protein sequence ID" value="QEA40059.1"/>
    <property type="molecule type" value="Genomic_DNA"/>
</dbReference>
<evidence type="ECO:0000313" key="1">
    <source>
        <dbReference type="EMBL" id="QEA40059.1"/>
    </source>
</evidence>
<evidence type="ECO:0000313" key="2">
    <source>
        <dbReference type="Proteomes" id="UP000321272"/>
    </source>
</evidence>
<name>A0A5B8SSK6_9GAMM</name>
<gene>
    <name evidence="1" type="ORF">FGL86_13885</name>
</gene>
<dbReference type="RefSeq" id="WP_147185134.1">
    <property type="nucleotide sequence ID" value="NZ_CP042382.1"/>
</dbReference>